<keyword evidence="4 7" id="KW-0808">Transferase</keyword>
<dbReference type="PANTHER" id="PTHR23417">
    <property type="entry name" value="3-DEOXY-D-MANNO-OCTULOSONIC-ACID TRANSFERASE/TRNA GUANINE-N 7 - -METHYLTRANSFERASE"/>
    <property type="match status" value="1"/>
</dbReference>
<feature type="binding site" evidence="7">
    <location>
        <position position="74"/>
    </location>
    <ligand>
        <name>S-adenosyl-L-methionine</name>
        <dbReference type="ChEBI" id="CHEBI:59789"/>
    </ligand>
</feature>
<dbReference type="EC" id="2.1.1.33" evidence="7"/>
<keyword evidence="6 7" id="KW-0819">tRNA processing</keyword>
<dbReference type="PANTHER" id="PTHR23417:SF14">
    <property type="entry name" value="PENTACOTRIPEPTIDE-REPEAT REGION OF PRORP DOMAIN-CONTAINING PROTEIN"/>
    <property type="match status" value="1"/>
</dbReference>
<dbReference type="InterPro" id="IPR003358">
    <property type="entry name" value="tRNA_(Gua-N-7)_MeTrfase_Trmb"/>
</dbReference>
<gene>
    <name evidence="7 8" type="primary">trmB</name>
    <name evidence="8" type="ORF">OOT00_02460</name>
</gene>
<comment type="caution">
    <text evidence="7">Lacks conserved residue(s) required for the propagation of feature annotation.</text>
</comment>
<sequence>MGRKKSYRYKDVRNRERVLFPALCGVDPICLKPSWPVDLLKPEQGVVLELGCGKGEYTLALAERYPEKNFIGVDLKSDRLWVAATKAMEKGLENVWFVRARIDHLSAYFPKNFAEAIWIPFPDPAPGNHSGRKRLTSPRFLEIYRDFLKPCGIVRCKTDHEGLYSFTLDNLFSAGARLRRAVEDLHASDIDDPDIVGIESHFEKEFRKKGISVKFMEFYLE</sequence>
<evidence type="ECO:0000256" key="6">
    <source>
        <dbReference type="ARBA" id="ARBA00022694"/>
    </source>
</evidence>
<dbReference type="EMBL" id="JAPFPW010000002">
    <property type="protein sequence ID" value="MCW7752841.1"/>
    <property type="molecule type" value="Genomic_DNA"/>
</dbReference>
<comment type="pathway">
    <text evidence="7">tRNA modification; N(7)-methylguanine-tRNA biosynthesis.</text>
</comment>
<dbReference type="PROSITE" id="PS51625">
    <property type="entry name" value="SAM_MT_TRMB"/>
    <property type="match status" value="1"/>
</dbReference>
<comment type="caution">
    <text evidence="8">The sequence shown here is derived from an EMBL/GenBank/DDBJ whole genome shotgun (WGS) entry which is preliminary data.</text>
</comment>
<keyword evidence="3 7" id="KW-0489">Methyltransferase</keyword>
<comment type="catalytic activity">
    <reaction evidence="1 7">
        <text>guanosine(46) in tRNA + S-adenosyl-L-methionine = N(7)-methylguanosine(46) in tRNA + S-adenosyl-L-homocysteine</text>
        <dbReference type="Rhea" id="RHEA:42708"/>
        <dbReference type="Rhea" id="RHEA-COMP:10188"/>
        <dbReference type="Rhea" id="RHEA-COMP:10189"/>
        <dbReference type="ChEBI" id="CHEBI:57856"/>
        <dbReference type="ChEBI" id="CHEBI:59789"/>
        <dbReference type="ChEBI" id="CHEBI:74269"/>
        <dbReference type="ChEBI" id="CHEBI:74480"/>
        <dbReference type="EC" id="2.1.1.33"/>
    </reaction>
</comment>
<comment type="similarity">
    <text evidence="7">Belongs to the class I-like SAM-binding methyltransferase superfamily. TrmB family.</text>
</comment>
<feature type="binding site" evidence="7">
    <location>
        <position position="159"/>
    </location>
    <ligand>
        <name>substrate</name>
    </ligand>
</feature>
<dbReference type="Gene3D" id="3.40.50.150">
    <property type="entry name" value="Vaccinia Virus protein VP39"/>
    <property type="match status" value="1"/>
</dbReference>
<evidence type="ECO:0000256" key="7">
    <source>
        <dbReference type="HAMAP-Rule" id="MF_01057"/>
    </source>
</evidence>
<dbReference type="HAMAP" id="MF_01057">
    <property type="entry name" value="tRNA_methyltr_TrmB"/>
    <property type="match status" value="1"/>
</dbReference>
<dbReference type="GO" id="GO:0008176">
    <property type="term" value="F:tRNA (guanine(46)-N7)-methyltransferase activity"/>
    <property type="evidence" value="ECO:0007669"/>
    <property type="project" value="UniProtKB-EC"/>
</dbReference>
<organism evidence="8 9">
    <name type="scientific">Desulfobotulus pelophilus</name>
    <dbReference type="NCBI Taxonomy" id="2823377"/>
    <lineage>
        <taxon>Bacteria</taxon>
        <taxon>Pseudomonadati</taxon>
        <taxon>Thermodesulfobacteriota</taxon>
        <taxon>Desulfobacteria</taxon>
        <taxon>Desulfobacterales</taxon>
        <taxon>Desulfobacteraceae</taxon>
        <taxon>Desulfobotulus</taxon>
    </lineage>
</organism>
<comment type="function">
    <text evidence="2 7">Catalyzes the formation of N(7)-methylguanine at position 46 (m7G46) in tRNA.</text>
</comment>
<evidence type="ECO:0000313" key="8">
    <source>
        <dbReference type="EMBL" id="MCW7752841.1"/>
    </source>
</evidence>
<evidence type="ECO:0000313" key="9">
    <source>
        <dbReference type="Proteomes" id="UP001209681"/>
    </source>
</evidence>
<name>A0ABT3N5W0_9BACT</name>
<dbReference type="InterPro" id="IPR029063">
    <property type="entry name" value="SAM-dependent_MTases_sf"/>
</dbReference>
<reference evidence="8 9" key="1">
    <citation type="submission" date="2022-11" db="EMBL/GenBank/DDBJ databases">
        <title>Desulfobotulus tamanensis H1 sp. nov. - anaerobic, alkaliphilic, sulphate reducing bacterium isolated from terrestrial mud volcano.</title>
        <authorList>
            <person name="Frolova A."/>
            <person name="Merkel A.Y."/>
            <person name="Slobodkin A.I."/>
        </authorList>
    </citation>
    <scope>NUCLEOTIDE SEQUENCE [LARGE SCALE GENOMIC DNA]</scope>
    <source>
        <strain evidence="8 9">H1</strain>
    </source>
</reference>
<keyword evidence="9" id="KW-1185">Reference proteome</keyword>
<evidence type="ECO:0000256" key="1">
    <source>
        <dbReference type="ARBA" id="ARBA00000142"/>
    </source>
</evidence>
<proteinExistence type="inferred from homology"/>
<dbReference type="CDD" id="cd02440">
    <property type="entry name" value="AdoMet_MTases"/>
    <property type="match status" value="1"/>
</dbReference>
<feature type="binding site" evidence="7">
    <location>
        <position position="123"/>
    </location>
    <ligand>
        <name>S-adenosyl-L-methionine</name>
        <dbReference type="ChEBI" id="CHEBI:59789"/>
    </ligand>
</feature>
<evidence type="ECO:0000256" key="2">
    <source>
        <dbReference type="ARBA" id="ARBA00003015"/>
    </source>
</evidence>
<keyword evidence="5 7" id="KW-0949">S-adenosyl-L-methionine</keyword>
<evidence type="ECO:0000256" key="3">
    <source>
        <dbReference type="ARBA" id="ARBA00022603"/>
    </source>
</evidence>
<evidence type="ECO:0000256" key="4">
    <source>
        <dbReference type="ARBA" id="ARBA00022679"/>
    </source>
</evidence>
<feature type="binding site" evidence="7">
    <location>
        <position position="49"/>
    </location>
    <ligand>
        <name>S-adenosyl-L-methionine</name>
        <dbReference type="ChEBI" id="CHEBI:59789"/>
    </ligand>
</feature>
<dbReference type="InterPro" id="IPR055361">
    <property type="entry name" value="tRNA_methyltr_TrmB_bact"/>
</dbReference>
<evidence type="ECO:0000256" key="5">
    <source>
        <dbReference type="ARBA" id="ARBA00022691"/>
    </source>
</evidence>
<accession>A0ABT3N5W0</accession>
<dbReference type="Proteomes" id="UP001209681">
    <property type="component" value="Unassembled WGS sequence"/>
</dbReference>
<dbReference type="RefSeq" id="WP_265423702.1">
    <property type="nucleotide sequence ID" value="NZ_JAPFPW010000002.1"/>
</dbReference>
<dbReference type="Pfam" id="PF02390">
    <property type="entry name" value="Methyltransf_4"/>
    <property type="match status" value="1"/>
</dbReference>
<protein>
    <recommendedName>
        <fullName evidence="7">tRNA (guanine-N(7)-)-methyltransferase</fullName>
        <ecNumber evidence="7">2.1.1.33</ecNumber>
    </recommendedName>
    <alternativeName>
        <fullName evidence="7">tRNA (guanine(46)-N(7))-methyltransferase</fullName>
    </alternativeName>
    <alternativeName>
        <fullName evidence="7">tRNA(m7G46)-methyltransferase</fullName>
    </alternativeName>
</protein>
<dbReference type="NCBIfam" id="NF001080">
    <property type="entry name" value="PRK00121.2-2"/>
    <property type="match status" value="1"/>
</dbReference>
<dbReference type="SUPFAM" id="SSF53335">
    <property type="entry name" value="S-adenosyl-L-methionine-dependent methyltransferases"/>
    <property type="match status" value="1"/>
</dbReference>